<evidence type="ECO:0000313" key="2">
    <source>
        <dbReference type="EMBL" id="CAB3251784.1"/>
    </source>
</evidence>
<name>A0A8S1AYR3_ARCPL</name>
<sequence length="246" mass="27344">MEINPLITFNDLGVGLASNQNSYFCLDAGRPAVKFGENNNVWFSTFNVTPATTKNFPVSPDILNNVNQSCNLERRKLDIITTDPCSIGSSHQNLSLSNTASNLEAPIMTDTLDQEKSIFNNKDLSSCGMKRQDPAINTDPCSIGSSHQNVSRSSTSSNLEAPTTTDTLHQEEPLLTNEDPSCSSERREPQVPTDLCSSAQDKSTKRVYPKKSCPGRKRQRDPKNWKMNKLKTLRNLGLEYTNKKEN</sequence>
<dbReference type="Proteomes" id="UP000494256">
    <property type="component" value="Unassembled WGS sequence"/>
</dbReference>
<dbReference type="AlphaFoldDB" id="A0A8S1AYR3"/>
<accession>A0A8S1AYR3</accession>
<dbReference type="EMBL" id="CADEBD010000363">
    <property type="protein sequence ID" value="CAB3251784.1"/>
    <property type="molecule type" value="Genomic_DNA"/>
</dbReference>
<gene>
    <name evidence="2" type="ORF">APLA_LOCUS13742</name>
</gene>
<feature type="compositionally biased region" description="Basic residues" evidence="1">
    <location>
        <begin position="205"/>
        <end position="230"/>
    </location>
</feature>
<evidence type="ECO:0000313" key="3">
    <source>
        <dbReference type="Proteomes" id="UP000494256"/>
    </source>
</evidence>
<organism evidence="2 3">
    <name type="scientific">Arctia plantaginis</name>
    <name type="common">Wood tiger moth</name>
    <name type="synonym">Phalaena plantaginis</name>
    <dbReference type="NCBI Taxonomy" id="874455"/>
    <lineage>
        <taxon>Eukaryota</taxon>
        <taxon>Metazoa</taxon>
        <taxon>Ecdysozoa</taxon>
        <taxon>Arthropoda</taxon>
        <taxon>Hexapoda</taxon>
        <taxon>Insecta</taxon>
        <taxon>Pterygota</taxon>
        <taxon>Neoptera</taxon>
        <taxon>Endopterygota</taxon>
        <taxon>Lepidoptera</taxon>
        <taxon>Glossata</taxon>
        <taxon>Ditrysia</taxon>
        <taxon>Noctuoidea</taxon>
        <taxon>Erebidae</taxon>
        <taxon>Arctiinae</taxon>
        <taxon>Arctia</taxon>
    </lineage>
</organism>
<feature type="compositionally biased region" description="Polar residues" evidence="1">
    <location>
        <begin position="139"/>
        <end position="167"/>
    </location>
</feature>
<proteinExistence type="predicted"/>
<feature type="region of interest" description="Disordered" evidence="1">
    <location>
        <begin position="125"/>
        <end position="230"/>
    </location>
</feature>
<comment type="caution">
    <text evidence="2">The sequence shown here is derived from an EMBL/GenBank/DDBJ whole genome shotgun (WGS) entry which is preliminary data.</text>
</comment>
<reference evidence="2 3" key="1">
    <citation type="submission" date="2020-04" db="EMBL/GenBank/DDBJ databases">
        <authorList>
            <person name="Wallbank WR R."/>
            <person name="Pardo Diaz C."/>
            <person name="Kozak K."/>
            <person name="Martin S."/>
            <person name="Jiggins C."/>
            <person name="Moest M."/>
            <person name="Warren A I."/>
            <person name="Byers J.R.P. K."/>
            <person name="Montejo-Kovacevich G."/>
            <person name="Yen C E."/>
        </authorList>
    </citation>
    <scope>NUCLEOTIDE SEQUENCE [LARGE SCALE GENOMIC DNA]</scope>
</reference>
<protein>
    <submittedName>
        <fullName evidence="2">Uncharacterized protein</fullName>
    </submittedName>
</protein>
<evidence type="ECO:0000256" key="1">
    <source>
        <dbReference type="SAM" id="MobiDB-lite"/>
    </source>
</evidence>
<dbReference type="OrthoDB" id="8948150at2759"/>